<feature type="compositionally biased region" description="Basic and acidic residues" evidence="1">
    <location>
        <begin position="122"/>
        <end position="142"/>
    </location>
</feature>
<proteinExistence type="predicted"/>
<evidence type="ECO:0000313" key="2">
    <source>
        <dbReference type="EMBL" id="AQK72405.1"/>
    </source>
</evidence>
<feature type="region of interest" description="Disordered" evidence="1">
    <location>
        <begin position="197"/>
        <end position="225"/>
    </location>
</feature>
<feature type="region of interest" description="Disordered" evidence="1">
    <location>
        <begin position="101"/>
        <end position="142"/>
    </location>
</feature>
<accession>A0A1D6HCH9</accession>
<dbReference type="EMBL" id="CM000781">
    <property type="protein sequence ID" value="AQK72405.1"/>
    <property type="molecule type" value="Genomic_DNA"/>
</dbReference>
<dbReference type="InParanoid" id="A0A1D6HCH9"/>
<name>A0A1D6HCH9_MAIZE</name>
<protein>
    <submittedName>
        <fullName evidence="2">Uncharacterized protein</fullName>
    </submittedName>
</protein>
<feature type="compositionally biased region" description="Basic and acidic residues" evidence="1">
    <location>
        <begin position="8"/>
        <end position="20"/>
    </location>
</feature>
<feature type="compositionally biased region" description="Basic residues" evidence="1">
    <location>
        <begin position="65"/>
        <end position="75"/>
    </location>
</feature>
<feature type="region of interest" description="Disordered" evidence="1">
    <location>
        <begin position="1"/>
        <end position="85"/>
    </location>
</feature>
<evidence type="ECO:0000256" key="1">
    <source>
        <dbReference type="SAM" id="MobiDB-lite"/>
    </source>
</evidence>
<sequence length="285" mass="30772">MGGSCSSRDGEQGQRRHADPRGTPPLPHHLRSPRATRSPRPRSLPQEWRRRRKRPNAASGNGRCVRGRRRRRLGSGRRGAGSAARVLARRRIRELLRREGVGTNRESWSSGATTDEVGTQKGEGKKSRGAEHARTRMGGDGDKIWFHRSIAGTVQAAGSGDGDEAEEEKAFLVPSAAAFPHGMSAAAAGPSLAVAKKEEFSKSPSNSPASSGGTDGGSSAVPWPEQIHAQNSSPTLLEPSRQAIPLEFKSMAGCFFRLAEFYQDPEFGMLWQWKGLALASENQSA</sequence>
<dbReference type="ExpressionAtlas" id="A0A1D6HCH9">
    <property type="expression patterns" value="baseline and differential"/>
</dbReference>
<reference evidence="2" key="1">
    <citation type="submission" date="2015-12" db="EMBL/GenBank/DDBJ databases">
        <title>Update maize B73 reference genome by single molecule sequencing technologies.</title>
        <authorList>
            <consortium name="Maize Genome Sequencing Project"/>
            <person name="Ware D."/>
        </authorList>
    </citation>
    <scope>NUCLEOTIDE SEQUENCE</scope>
    <source>
        <tissue evidence="2">Seedling</tissue>
    </source>
</reference>
<feature type="compositionally biased region" description="Low complexity" evidence="1">
    <location>
        <begin position="202"/>
        <end position="212"/>
    </location>
</feature>
<feature type="compositionally biased region" description="Polar residues" evidence="1">
    <location>
        <begin position="104"/>
        <end position="117"/>
    </location>
</feature>
<gene>
    <name evidence="2" type="ORF">ZEAMMB73_Zm00001d017129</name>
</gene>
<organism evidence="2">
    <name type="scientific">Zea mays</name>
    <name type="common">Maize</name>
    <dbReference type="NCBI Taxonomy" id="4577"/>
    <lineage>
        <taxon>Eukaryota</taxon>
        <taxon>Viridiplantae</taxon>
        <taxon>Streptophyta</taxon>
        <taxon>Embryophyta</taxon>
        <taxon>Tracheophyta</taxon>
        <taxon>Spermatophyta</taxon>
        <taxon>Magnoliopsida</taxon>
        <taxon>Liliopsida</taxon>
        <taxon>Poales</taxon>
        <taxon>Poaceae</taxon>
        <taxon>PACMAD clade</taxon>
        <taxon>Panicoideae</taxon>
        <taxon>Andropogonodae</taxon>
        <taxon>Andropogoneae</taxon>
        <taxon>Tripsacinae</taxon>
        <taxon>Zea</taxon>
    </lineage>
</organism>
<dbReference type="AlphaFoldDB" id="A0A1D6HCH9"/>
<feature type="compositionally biased region" description="Basic residues" evidence="1">
    <location>
        <begin position="28"/>
        <end position="40"/>
    </location>
</feature>